<accession>A0ABD0X995</accession>
<feature type="compositionally biased region" description="Polar residues" evidence="1">
    <location>
        <begin position="135"/>
        <end position="144"/>
    </location>
</feature>
<evidence type="ECO:0000313" key="3">
    <source>
        <dbReference type="Proteomes" id="UP001557470"/>
    </source>
</evidence>
<dbReference type="EMBL" id="JAGEUA010000003">
    <property type="protein sequence ID" value="KAL0994457.1"/>
    <property type="molecule type" value="Genomic_DNA"/>
</dbReference>
<dbReference type="Proteomes" id="UP001557470">
    <property type="component" value="Unassembled WGS sequence"/>
</dbReference>
<gene>
    <name evidence="2" type="ORF">UPYG_G00122500</name>
</gene>
<feature type="compositionally biased region" description="Basic and acidic residues" evidence="1">
    <location>
        <begin position="83"/>
        <end position="93"/>
    </location>
</feature>
<comment type="caution">
    <text evidence="2">The sequence shown here is derived from an EMBL/GenBank/DDBJ whole genome shotgun (WGS) entry which is preliminary data.</text>
</comment>
<dbReference type="AlphaFoldDB" id="A0ABD0X995"/>
<feature type="compositionally biased region" description="Low complexity" evidence="1">
    <location>
        <begin position="124"/>
        <end position="134"/>
    </location>
</feature>
<keyword evidence="3" id="KW-1185">Reference proteome</keyword>
<organism evidence="2 3">
    <name type="scientific">Umbra pygmaea</name>
    <name type="common">Eastern mudminnow</name>
    <dbReference type="NCBI Taxonomy" id="75934"/>
    <lineage>
        <taxon>Eukaryota</taxon>
        <taxon>Metazoa</taxon>
        <taxon>Chordata</taxon>
        <taxon>Craniata</taxon>
        <taxon>Vertebrata</taxon>
        <taxon>Euteleostomi</taxon>
        <taxon>Actinopterygii</taxon>
        <taxon>Neopterygii</taxon>
        <taxon>Teleostei</taxon>
        <taxon>Protacanthopterygii</taxon>
        <taxon>Esociformes</taxon>
        <taxon>Umbridae</taxon>
        <taxon>Umbra</taxon>
    </lineage>
</organism>
<evidence type="ECO:0000256" key="1">
    <source>
        <dbReference type="SAM" id="MobiDB-lite"/>
    </source>
</evidence>
<feature type="compositionally biased region" description="Low complexity" evidence="1">
    <location>
        <begin position="94"/>
        <end position="105"/>
    </location>
</feature>
<reference evidence="2 3" key="1">
    <citation type="submission" date="2024-06" db="EMBL/GenBank/DDBJ databases">
        <authorList>
            <person name="Pan Q."/>
            <person name="Wen M."/>
            <person name="Jouanno E."/>
            <person name="Zahm M."/>
            <person name="Klopp C."/>
            <person name="Cabau C."/>
            <person name="Louis A."/>
            <person name="Berthelot C."/>
            <person name="Parey E."/>
            <person name="Roest Crollius H."/>
            <person name="Montfort J."/>
            <person name="Robinson-Rechavi M."/>
            <person name="Bouchez O."/>
            <person name="Lampietro C."/>
            <person name="Lopez Roques C."/>
            <person name="Donnadieu C."/>
            <person name="Postlethwait J."/>
            <person name="Bobe J."/>
            <person name="Verreycken H."/>
            <person name="Guiguen Y."/>
        </authorList>
    </citation>
    <scope>NUCLEOTIDE SEQUENCE [LARGE SCALE GENOMIC DNA]</scope>
    <source>
        <strain evidence="2">Up_M1</strain>
        <tissue evidence="2">Testis</tissue>
    </source>
</reference>
<evidence type="ECO:0000313" key="2">
    <source>
        <dbReference type="EMBL" id="KAL0994457.1"/>
    </source>
</evidence>
<feature type="region of interest" description="Disordered" evidence="1">
    <location>
        <begin position="1"/>
        <end position="24"/>
    </location>
</feature>
<name>A0ABD0X995_UMBPY</name>
<feature type="compositionally biased region" description="Basic and acidic residues" evidence="1">
    <location>
        <begin position="1"/>
        <end position="15"/>
    </location>
</feature>
<protein>
    <submittedName>
        <fullName evidence="2">Uncharacterized protein</fullName>
    </submittedName>
</protein>
<feature type="region of interest" description="Disordered" evidence="1">
    <location>
        <begin position="37"/>
        <end position="145"/>
    </location>
</feature>
<proteinExistence type="predicted"/>
<sequence length="312" mass="32966">MAEVRSKMTDVKSQLEARGGVAGGATGVEQGLLYHADSDLATSRTPTETDLMGKVPGASRHCRSGGKKASSPNQERSSMALRRTTDAVEKEMRSQAAGDASSDQSLFPRVTPSASEGGLKPRSTHSSPPSLGSSDNKLCSSSHDQQPHYGADLYALGGLNGISTSTMTRPRTQPMGASLLTDSSLDCDSEETTEIQQSLLSLAEGPCCPEEGRVVQKQAVAPAMSSDSEIDCDTENEDEAVALEAGECCYDARALPCSGDQLISDDLSFTTGENTERSLAPSKQAVCELFFTGCCLLTQLTASRRQTPLLSW</sequence>